<dbReference type="InterPro" id="IPR036291">
    <property type="entry name" value="NAD(P)-bd_dom_sf"/>
</dbReference>
<dbReference type="PANTHER" id="PTHR43477">
    <property type="entry name" value="DIHYDROANTICAPSIN 7-DEHYDROGENASE"/>
    <property type="match status" value="1"/>
</dbReference>
<keyword evidence="2" id="KW-0560">Oxidoreductase</keyword>
<accession>A0A382YFK2</accession>
<evidence type="ECO:0000256" key="2">
    <source>
        <dbReference type="ARBA" id="ARBA00023002"/>
    </source>
</evidence>
<dbReference type="GO" id="GO:0016491">
    <property type="term" value="F:oxidoreductase activity"/>
    <property type="evidence" value="ECO:0007669"/>
    <property type="project" value="UniProtKB-KW"/>
</dbReference>
<gene>
    <name evidence="3" type="ORF">METZ01_LOCUS434613</name>
</gene>
<dbReference type="PRINTS" id="PR00080">
    <property type="entry name" value="SDRFAMILY"/>
</dbReference>
<dbReference type="Gene3D" id="3.40.50.720">
    <property type="entry name" value="NAD(P)-binding Rossmann-like Domain"/>
    <property type="match status" value="1"/>
</dbReference>
<comment type="similarity">
    <text evidence="1">Belongs to the short-chain dehydrogenases/reductases (SDR) family.</text>
</comment>
<dbReference type="SUPFAM" id="SSF51735">
    <property type="entry name" value="NAD(P)-binding Rossmann-fold domains"/>
    <property type="match status" value="1"/>
</dbReference>
<proteinExistence type="inferred from homology"/>
<dbReference type="Pfam" id="PF00106">
    <property type="entry name" value="adh_short"/>
    <property type="match status" value="1"/>
</dbReference>
<evidence type="ECO:0000256" key="1">
    <source>
        <dbReference type="ARBA" id="ARBA00006484"/>
    </source>
</evidence>
<dbReference type="PANTHER" id="PTHR43477:SF1">
    <property type="entry name" value="DIHYDROANTICAPSIN 7-DEHYDROGENASE"/>
    <property type="match status" value="1"/>
</dbReference>
<evidence type="ECO:0000313" key="3">
    <source>
        <dbReference type="EMBL" id="SVD81759.1"/>
    </source>
</evidence>
<protein>
    <recommendedName>
        <fullName evidence="4">Short-chain dehydrogenase/reductase SDR</fullName>
    </recommendedName>
</protein>
<dbReference type="InterPro" id="IPR002347">
    <property type="entry name" value="SDR_fam"/>
</dbReference>
<organism evidence="3">
    <name type="scientific">marine metagenome</name>
    <dbReference type="NCBI Taxonomy" id="408172"/>
    <lineage>
        <taxon>unclassified sequences</taxon>
        <taxon>metagenomes</taxon>
        <taxon>ecological metagenomes</taxon>
    </lineage>
</organism>
<dbReference type="InterPro" id="IPR051122">
    <property type="entry name" value="SDR_DHRS6-like"/>
</dbReference>
<dbReference type="EMBL" id="UINC01175237">
    <property type="protein sequence ID" value="SVD81759.1"/>
    <property type="molecule type" value="Genomic_DNA"/>
</dbReference>
<name>A0A382YFK2_9ZZZZ</name>
<evidence type="ECO:0008006" key="4">
    <source>
        <dbReference type="Google" id="ProtNLM"/>
    </source>
</evidence>
<reference evidence="3" key="1">
    <citation type="submission" date="2018-05" db="EMBL/GenBank/DDBJ databases">
        <authorList>
            <person name="Lanie J.A."/>
            <person name="Ng W.-L."/>
            <person name="Kazmierczak K.M."/>
            <person name="Andrzejewski T.M."/>
            <person name="Davidsen T.M."/>
            <person name="Wayne K.J."/>
            <person name="Tettelin H."/>
            <person name="Glass J.I."/>
            <person name="Rusch D."/>
            <person name="Podicherti R."/>
            <person name="Tsui H.-C.T."/>
            <person name="Winkler M.E."/>
        </authorList>
    </citation>
    <scope>NUCLEOTIDE SEQUENCE</scope>
</reference>
<dbReference type="AlphaFoldDB" id="A0A382YFK2"/>
<sequence>MAKEGTTLVLSSRNADTLGSRAESIRNTTNADVRIVATDLTVPSAADDLVKSTIDMFDRIDILINAAGASQGGLFWELSDDVWEESFRLKVMGTIRTMRAAIPFMIAQKYGRIVNIVGNTGLQPGPRLLPGSAANAALLAITRGLAEDLAPHNVVVNALNPGPTRTERWTTLIKSLALSSGRSVA</sequence>
<feature type="non-terminal residue" evidence="3">
    <location>
        <position position="185"/>
    </location>
</feature>
<dbReference type="PRINTS" id="PR00081">
    <property type="entry name" value="GDHRDH"/>
</dbReference>